<dbReference type="Gene3D" id="3.30.70.960">
    <property type="entry name" value="SEA domain"/>
    <property type="match status" value="1"/>
</dbReference>
<evidence type="ECO:0000259" key="2">
    <source>
        <dbReference type="PROSITE" id="PS50024"/>
    </source>
</evidence>
<keyword evidence="1" id="KW-0812">Transmembrane</keyword>
<keyword evidence="1" id="KW-0472">Membrane</keyword>
<feature type="transmembrane region" description="Helical" evidence="1">
    <location>
        <begin position="361"/>
        <end position="384"/>
    </location>
</feature>
<dbReference type="SMART" id="SM00200">
    <property type="entry name" value="SEA"/>
    <property type="match status" value="1"/>
</dbReference>
<name>A0ABN9M9D6_9NEOB</name>
<accession>A0ABN9M9D6</accession>
<comment type="caution">
    <text evidence="3">The sequence shown here is derived from an EMBL/GenBank/DDBJ whole genome shotgun (WGS) entry which is preliminary data.</text>
</comment>
<evidence type="ECO:0000313" key="4">
    <source>
        <dbReference type="Proteomes" id="UP001176940"/>
    </source>
</evidence>
<dbReference type="Proteomes" id="UP001176940">
    <property type="component" value="Unassembled WGS sequence"/>
</dbReference>
<dbReference type="Pfam" id="PF01390">
    <property type="entry name" value="SEA"/>
    <property type="match status" value="1"/>
</dbReference>
<reference evidence="3" key="1">
    <citation type="submission" date="2023-07" db="EMBL/GenBank/DDBJ databases">
        <authorList>
            <person name="Stuckert A."/>
        </authorList>
    </citation>
    <scope>NUCLEOTIDE SEQUENCE</scope>
</reference>
<dbReference type="InterPro" id="IPR000082">
    <property type="entry name" value="SEA_dom"/>
</dbReference>
<evidence type="ECO:0000256" key="1">
    <source>
        <dbReference type="SAM" id="Phobius"/>
    </source>
</evidence>
<evidence type="ECO:0000313" key="3">
    <source>
        <dbReference type="EMBL" id="CAJ0959542.1"/>
    </source>
</evidence>
<dbReference type="EMBL" id="CAUEEQ010048031">
    <property type="protein sequence ID" value="CAJ0959542.1"/>
    <property type="molecule type" value="Genomic_DNA"/>
</dbReference>
<sequence>MGKETVGRGCSSSDGVEVAVWSLQDDPNVVDNWTCWGTEIQRMEDIREKSWRRLGEERISVKERRRSWEDRRLHRSGREDMRNGGKMISSDLSTLSLRKREEKKEDMADRDSGILESRENPVRMAGLMMELNVFALIFSTVLCVNLSLSAVLQVLKLTVEKVEASLNVTVKFNQPFNESLNDNSSPEYKKFETEFKVKMTSVYQNVAGYKEVQIESIRSGSIIVDHKVIVEVTFKEGVNVTEECEEIFKEVEMKLNEDTNNCTDDLCFTEVTVTPGPLVTTDGICQEKIPEGFRDFYTPLVTVDGLTCVSYCEQTSPQYVNCNSGSCNIKKGQGPHCLCPETDLYIYTSSDCAGKLSKSGVYGGIGTAIAVLAIIVITVIVLLVREHKKKKMSGSTFLPITCIVGTPAIGGGLNTLANHSSNGSRRGKDDYYGKMVDNEYYHDKDFGHSKLSVYSDEEESGGGSREAFQFQFWTEEEILCCGMLCAGGRRGE</sequence>
<dbReference type="SUPFAM" id="SSF82671">
    <property type="entry name" value="SEA domain"/>
    <property type="match status" value="1"/>
</dbReference>
<organism evidence="3 4">
    <name type="scientific">Ranitomeya imitator</name>
    <name type="common">mimic poison frog</name>
    <dbReference type="NCBI Taxonomy" id="111125"/>
    <lineage>
        <taxon>Eukaryota</taxon>
        <taxon>Metazoa</taxon>
        <taxon>Chordata</taxon>
        <taxon>Craniata</taxon>
        <taxon>Vertebrata</taxon>
        <taxon>Euteleostomi</taxon>
        <taxon>Amphibia</taxon>
        <taxon>Batrachia</taxon>
        <taxon>Anura</taxon>
        <taxon>Neobatrachia</taxon>
        <taxon>Hyloidea</taxon>
        <taxon>Dendrobatidae</taxon>
        <taxon>Dendrobatinae</taxon>
        <taxon>Ranitomeya</taxon>
    </lineage>
</organism>
<keyword evidence="4" id="KW-1185">Reference proteome</keyword>
<protein>
    <recommendedName>
        <fullName evidence="2">SEA domain-containing protein</fullName>
    </recommendedName>
</protein>
<dbReference type="PROSITE" id="PS50024">
    <property type="entry name" value="SEA"/>
    <property type="match status" value="1"/>
</dbReference>
<dbReference type="PANTHER" id="PTHR37999">
    <property type="entry name" value="MUCIN-17"/>
    <property type="match status" value="1"/>
</dbReference>
<feature type="domain" description="SEA" evidence="2">
    <location>
        <begin position="158"/>
        <end position="275"/>
    </location>
</feature>
<dbReference type="PANTHER" id="PTHR37999:SF3">
    <property type="entry name" value="MUCIN-3B-LIKE"/>
    <property type="match status" value="1"/>
</dbReference>
<keyword evidence="1" id="KW-1133">Transmembrane helix</keyword>
<dbReference type="InterPro" id="IPR053311">
    <property type="entry name" value="Mucosal_Integrity_Assoc"/>
</dbReference>
<feature type="transmembrane region" description="Helical" evidence="1">
    <location>
        <begin position="133"/>
        <end position="155"/>
    </location>
</feature>
<dbReference type="InterPro" id="IPR036364">
    <property type="entry name" value="SEA_dom_sf"/>
</dbReference>
<gene>
    <name evidence="3" type="ORF">RIMI_LOCUS16875539</name>
</gene>
<proteinExistence type="predicted"/>